<dbReference type="CDD" id="cd04301">
    <property type="entry name" value="NAT_SF"/>
    <property type="match status" value="1"/>
</dbReference>
<accession>A0A7S3A518</accession>
<dbReference type="GO" id="GO:0016747">
    <property type="term" value="F:acyltransferase activity, transferring groups other than amino-acyl groups"/>
    <property type="evidence" value="ECO:0007669"/>
    <property type="project" value="InterPro"/>
</dbReference>
<dbReference type="SUPFAM" id="SSF55729">
    <property type="entry name" value="Acyl-CoA N-acyltransferases (Nat)"/>
    <property type="match status" value="1"/>
</dbReference>
<feature type="domain" description="N-acetyltransferase" evidence="1">
    <location>
        <begin position="12"/>
        <end position="159"/>
    </location>
</feature>
<reference evidence="2" key="1">
    <citation type="submission" date="2021-01" db="EMBL/GenBank/DDBJ databases">
        <authorList>
            <person name="Corre E."/>
            <person name="Pelletier E."/>
            <person name="Niang G."/>
            <person name="Scheremetjew M."/>
            <person name="Finn R."/>
            <person name="Kale V."/>
            <person name="Holt S."/>
            <person name="Cochrane G."/>
            <person name="Meng A."/>
            <person name="Brown T."/>
            <person name="Cohen L."/>
        </authorList>
    </citation>
    <scope>NUCLEOTIDE SEQUENCE</scope>
    <source>
        <strain evidence="2">CCMP 769</strain>
    </source>
</reference>
<protein>
    <recommendedName>
        <fullName evidence="1">N-acetyltransferase domain-containing protein</fullName>
    </recommendedName>
</protein>
<sequence>MVTITLRKPKAEEFELLADFQVVMAKETEEKILDPETVQKGIKHMMDNPSLGFYLVADVDGEPAGMSAVTYEWSDWRNGLFWWIQDVYVIKKFRNKGVWRAIYEKIRDDAKEAEGVAGIRLYHAPENHTARSVYLKVGMEDCDYKLMELDFSSAKSEHV</sequence>
<name>A0A7S3A518_9RHOD</name>
<evidence type="ECO:0000313" key="2">
    <source>
        <dbReference type="EMBL" id="CAE0061848.1"/>
    </source>
</evidence>
<organism evidence="2">
    <name type="scientific">Rhodosorus marinus</name>
    <dbReference type="NCBI Taxonomy" id="101924"/>
    <lineage>
        <taxon>Eukaryota</taxon>
        <taxon>Rhodophyta</taxon>
        <taxon>Stylonematophyceae</taxon>
        <taxon>Stylonematales</taxon>
        <taxon>Stylonemataceae</taxon>
        <taxon>Rhodosorus</taxon>
    </lineage>
</organism>
<dbReference type="Gene3D" id="3.40.630.30">
    <property type="match status" value="1"/>
</dbReference>
<dbReference type="InterPro" id="IPR016181">
    <property type="entry name" value="Acyl_CoA_acyltransferase"/>
</dbReference>
<proteinExistence type="predicted"/>
<evidence type="ECO:0000259" key="1">
    <source>
        <dbReference type="PROSITE" id="PS51186"/>
    </source>
</evidence>
<dbReference type="AlphaFoldDB" id="A0A7S3A518"/>
<dbReference type="InterPro" id="IPR000182">
    <property type="entry name" value="GNAT_dom"/>
</dbReference>
<dbReference type="Pfam" id="PF00583">
    <property type="entry name" value="Acetyltransf_1"/>
    <property type="match status" value="1"/>
</dbReference>
<gene>
    <name evidence="2" type="ORF">RMAR00112_LOCUS29917</name>
</gene>
<dbReference type="PROSITE" id="PS51186">
    <property type="entry name" value="GNAT"/>
    <property type="match status" value="1"/>
</dbReference>
<dbReference type="EMBL" id="HBHW01038976">
    <property type="protein sequence ID" value="CAE0061848.1"/>
    <property type="molecule type" value="Transcribed_RNA"/>
</dbReference>